<keyword evidence="2" id="KW-0472">Membrane</keyword>
<feature type="transmembrane region" description="Helical" evidence="2">
    <location>
        <begin position="12"/>
        <end position="33"/>
    </location>
</feature>
<evidence type="ECO:0000256" key="1">
    <source>
        <dbReference type="SAM" id="MobiDB-lite"/>
    </source>
</evidence>
<organism evidence="3 4">
    <name type="scientific">Chara braunii</name>
    <name type="common">Braun's stonewort</name>
    <dbReference type="NCBI Taxonomy" id="69332"/>
    <lineage>
        <taxon>Eukaryota</taxon>
        <taxon>Viridiplantae</taxon>
        <taxon>Streptophyta</taxon>
        <taxon>Charophyceae</taxon>
        <taxon>Charales</taxon>
        <taxon>Characeae</taxon>
        <taxon>Chara</taxon>
    </lineage>
</organism>
<name>A0A388LVM8_CHABU</name>
<keyword evidence="2" id="KW-1133">Transmembrane helix</keyword>
<keyword evidence="4" id="KW-1185">Reference proteome</keyword>
<accession>A0A388LVM8</accession>
<feature type="compositionally biased region" description="Polar residues" evidence="1">
    <location>
        <begin position="213"/>
        <end position="229"/>
    </location>
</feature>
<gene>
    <name evidence="3" type="ORF">CBR_g41255</name>
</gene>
<evidence type="ECO:0000313" key="3">
    <source>
        <dbReference type="EMBL" id="GBG86262.1"/>
    </source>
</evidence>
<dbReference type="Gramene" id="GBG86262">
    <property type="protein sequence ID" value="GBG86262"/>
    <property type="gene ID" value="CBR_g41255"/>
</dbReference>
<dbReference type="EMBL" id="BFEA01000555">
    <property type="protein sequence ID" value="GBG86262.1"/>
    <property type="molecule type" value="Genomic_DNA"/>
</dbReference>
<comment type="caution">
    <text evidence="3">The sequence shown here is derived from an EMBL/GenBank/DDBJ whole genome shotgun (WGS) entry which is preliminary data.</text>
</comment>
<feature type="compositionally biased region" description="Acidic residues" evidence="1">
    <location>
        <begin position="291"/>
        <end position="302"/>
    </location>
</feature>
<dbReference type="Proteomes" id="UP000265515">
    <property type="component" value="Unassembled WGS sequence"/>
</dbReference>
<proteinExistence type="predicted"/>
<feature type="compositionally biased region" description="Basic residues" evidence="1">
    <location>
        <begin position="328"/>
        <end position="338"/>
    </location>
</feature>
<evidence type="ECO:0000313" key="4">
    <source>
        <dbReference type="Proteomes" id="UP000265515"/>
    </source>
</evidence>
<reference evidence="3 4" key="1">
    <citation type="journal article" date="2018" name="Cell">
        <title>The Chara Genome: Secondary Complexity and Implications for Plant Terrestrialization.</title>
        <authorList>
            <person name="Nishiyama T."/>
            <person name="Sakayama H."/>
            <person name="Vries J.D."/>
            <person name="Buschmann H."/>
            <person name="Saint-Marcoux D."/>
            <person name="Ullrich K.K."/>
            <person name="Haas F.B."/>
            <person name="Vanderstraeten L."/>
            <person name="Becker D."/>
            <person name="Lang D."/>
            <person name="Vosolsobe S."/>
            <person name="Rombauts S."/>
            <person name="Wilhelmsson P.K.I."/>
            <person name="Janitza P."/>
            <person name="Kern R."/>
            <person name="Heyl A."/>
            <person name="Rumpler F."/>
            <person name="Villalobos L.I.A.C."/>
            <person name="Clay J.M."/>
            <person name="Skokan R."/>
            <person name="Toyoda A."/>
            <person name="Suzuki Y."/>
            <person name="Kagoshima H."/>
            <person name="Schijlen E."/>
            <person name="Tajeshwar N."/>
            <person name="Catarino B."/>
            <person name="Hetherington A.J."/>
            <person name="Saltykova A."/>
            <person name="Bonnot C."/>
            <person name="Breuninger H."/>
            <person name="Symeonidi A."/>
            <person name="Radhakrishnan G.V."/>
            <person name="Van Nieuwerburgh F."/>
            <person name="Deforce D."/>
            <person name="Chang C."/>
            <person name="Karol K.G."/>
            <person name="Hedrich R."/>
            <person name="Ulvskov P."/>
            <person name="Glockner G."/>
            <person name="Delwiche C.F."/>
            <person name="Petrasek J."/>
            <person name="Van de Peer Y."/>
            <person name="Friml J."/>
            <person name="Beilby M."/>
            <person name="Dolan L."/>
            <person name="Kohara Y."/>
            <person name="Sugano S."/>
            <person name="Fujiyama A."/>
            <person name="Delaux P.-M."/>
            <person name="Quint M."/>
            <person name="TheiBen G."/>
            <person name="Hagemann M."/>
            <person name="Harholt J."/>
            <person name="Dunand C."/>
            <person name="Zachgo S."/>
            <person name="Langdale J."/>
            <person name="Maumus F."/>
            <person name="Straeten D.V.D."/>
            <person name="Gould S.B."/>
            <person name="Rensing S.A."/>
        </authorList>
    </citation>
    <scope>NUCLEOTIDE SEQUENCE [LARGE SCALE GENOMIC DNA]</scope>
    <source>
        <strain evidence="3 4">S276</strain>
    </source>
</reference>
<feature type="region of interest" description="Disordered" evidence="1">
    <location>
        <begin position="175"/>
        <end position="361"/>
    </location>
</feature>
<evidence type="ECO:0000256" key="2">
    <source>
        <dbReference type="SAM" id="Phobius"/>
    </source>
</evidence>
<feature type="compositionally biased region" description="Gly residues" evidence="1">
    <location>
        <begin position="343"/>
        <end position="353"/>
    </location>
</feature>
<feature type="region of interest" description="Disordered" evidence="1">
    <location>
        <begin position="43"/>
        <end position="82"/>
    </location>
</feature>
<protein>
    <submittedName>
        <fullName evidence="3">Uncharacterized protein</fullName>
    </submittedName>
</protein>
<sequence>MADVQRRLPLLVLVVVVFLIVVFLHVCLSWRLWKQHRKRRASTKRAAGEHPMEGMQARAGVGAGQGGRRPPTAEPPRRYDPSLYSHLESWETPLPPSDEDSEMEELPTLPLASGSTQLLSQTVRACGSASNEAGEFTSLLHQGLGDDYGGGLDLRFGLCSGGAREASRTLIIDADPSPRGVQQSGSQHMEHSTLRGGASVTSGVGPSAVGRQHGSSAPSADRLTSTCPSRNGVAAGSLRIGSARPSMPKRTTSTQPDLRDDGACRPAVRPEPTVENITRGVSNMRAHSDGGDDDGGGGDDTDERLREDVEAGDDDDDIPIRPLGKTGGRGRGRSRGVVRGRSVGRGGRGGVSDDGGKFATY</sequence>
<dbReference type="AlphaFoldDB" id="A0A388LVM8"/>
<keyword evidence="2" id="KW-0812">Transmembrane</keyword>